<dbReference type="InterPro" id="IPR000999">
    <property type="entry name" value="RNase_III_dom"/>
</dbReference>
<evidence type="ECO:0000256" key="5">
    <source>
        <dbReference type="ARBA" id="ARBA00023274"/>
    </source>
</evidence>
<comment type="caution">
    <text evidence="12">The sequence shown here is derived from an EMBL/GenBank/DDBJ whole genome shotgun (WGS) entry which is preliminary data.</text>
</comment>
<dbReference type="PROSITE" id="PS50137">
    <property type="entry name" value="DS_RBD"/>
    <property type="match status" value="1"/>
</dbReference>
<dbReference type="Proteomes" id="UP000383932">
    <property type="component" value="Unassembled WGS sequence"/>
</dbReference>
<feature type="domain" description="RNase III" evidence="11">
    <location>
        <begin position="52"/>
        <end position="198"/>
    </location>
</feature>
<dbReference type="SMART" id="SM00358">
    <property type="entry name" value="DSRM"/>
    <property type="match status" value="1"/>
</dbReference>
<dbReference type="GO" id="GO:0005840">
    <property type="term" value="C:ribosome"/>
    <property type="evidence" value="ECO:0007669"/>
    <property type="project" value="UniProtKB-KW"/>
</dbReference>
<reference evidence="12 13" key="1">
    <citation type="journal article" date="2019" name="Fungal Biol. Biotechnol.">
        <title>Draft genome sequence of fastidious pathogen Ceratobasidium theobromae, which causes vascular-streak dieback in Theobroma cacao.</title>
        <authorList>
            <person name="Ali S.S."/>
            <person name="Asman A."/>
            <person name="Shao J."/>
            <person name="Firmansyah A.P."/>
            <person name="Susilo A.W."/>
            <person name="Rosmana A."/>
            <person name="McMahon P."/>
            <person name="Junaid M."/>
            <person name="Guest D."/>
            <person name="Kheng T.Y."/>
            <person name="Meinhardt L.W."/>
            <person name="Bailey B.A."/>
        </authorList>
    </citation>
    <scope>NUCLEOTIDE SEQUENCE [LARGE SCALE GENOMIC DNA]</scope>
    <source>
        <strain evidence="12 13">CT2</strain>
    </source>
</reference>
<dbReference type="InterPro" id="IPR044444">
    <property type="entry name" value="Ribosomal_mL44_DSRM_metazoa"/>
</dbReference>
<protein>
    <recommendedName>
        <fullName evidence="7">Large ribosomal subunit protein mL44</fullName>
    </recommendedName>
</protein>
<gene>
    <name evidence="12" type="ORF">CTheo_1697</name>
</gene>
<evidence type="ECO:0000256" key="2">
    <source>
        <dbReference type="ARBA" id="ARBA00022884"/>
    </source>
</evidence>
<dbReference type="Pfam" id="PF14622">
    <property type="entry name" value="Ribonucleas_3_3"/>
    <property type="match status" value="1"/>
</dbReference>
<evidence type="ECO:0000313" key="12">
    <source>
        <dbReference type="EMBL" id="KAB5594882.1"/>
    </source>
</evidence>
<dbReference type="Pfam" id="PF22892">
    <property type="entry name" value="DSRM_MRPL44"/>
    <property type="match status" value="1"/>
</dbReference>
<feature type="region of interest" description="Disordered" evidence="9">
    <location>
        <begin position="1"/>
        <end position="28"/>
    </location>
</feature>
<dbReference type="PANTHER" id="PTHR11207">
    <property type="entry name" value="RIBONUCLEASE III"/>
    <property type="match status" value="1"/>
</dbReference>
<dbReference type="EMBL" id="SSOP01000015">
    <property type="protein sequence ID" value="KAB5594882.1"/>
    <property type="molecule type" value="Genomic_DNA"/>
</dbReference>
<accession>A0A5N5QSZ5</accession>
<keyword evidence="5" id="KW-0687">Ribonucleoprotein</keyword>
<dbReference type="SUPFAM" id="SSF69065">
    <property type="entry name" value="RNase III domain-like"/>
    <property type="match status" value="1"/>
</dbReference>
<keyword evidence="4" id="KW-0496">Mitochondrion</keyword>
<dbReference type="Gene3D" id="1.10.1520.10">
    <property type="entry name" value="Ribonuclease III domain"/>
    <property type="match status" value="2"/>
</dbReference>
<organism evidence="12 13">
    <name type="scientific">Ceratobasidium theobromae</name>
    <dbReference type="NCBI Taxonomy" id="1582974"/>
    <lineage>
        <taxon>Eukaryota</taxon>
        <taxon>Fungi</taxon>
        <taxon>Dikarya</taxon>
        <taxon>Basidiomycota</taxon>
        <taxon>Agaricomycotina</taxon>
        <taxon>Agaricomycetes</taxon>
        <taxon>Cantharellales</taxon>
        <taxon>Ceratobasidiaceae</taxon>
        <taxon>Ceratobasidium</taxon>
    </lineage>
</organism>
<dbReference type="CDD" id="cd00593">
    <property type="entry name" value="RIBOc"/>
    <property type="match status" value="1"/>
</dbReference>
<name>A0A5N5QSZ5_9AGAM</name>
<evidence type="ECO:0000259" key="10">
    <source>
        <dbReference type="PROSITE" id="PS50137"/>
    </source>
</evidence>
<keyword evidence="3 12" id="KW-0689">Ribosomal protein</keyword>
<dbReference type="GO" id="GO:0003725">
    <property type="term" value="F:double-stranded RNA binding"/>
    <property type="evidence" value="ECO:0007669"/>
    <property type="project" value="InterPro"/>
</dbReference>
<comment type="similarity">
    <text evidence="6">Belongs to the ribonuclease III family. Mitochondrion-specific ribosomal protein mL44 subfamily.</text>
</comment>
<feature type="domain" description="DRBM" evidence="10">
    <location>
        <begin position="227"/>
        <end position="297"/>
    </location>
</feature>
<evidence type="ECO:0000256" key="9">
    <source>
        <dbReference type="SAM" id="MobiDB-lite"/>
    </source>
</evidence>
<evidence type="ECO:0000256" key="6">
    <source>
        <dbReference type="ARBA" id="ARBA00024034"/>
    </source>
</evidence>
<evidence type="ECO:0000256" key="3">
    <source>
        <dbReference type="ARBA" id="ARBA00022980"/>
    </source>
</evidence>
<evidence type="ECO:0000256" key="4">
    <source>
        <dbReference type="ARBA" id="ARBA00023128"/>
    </source>
</evidence>
<dbReference type="GO" id="GO:0003735">
    <property type="term" value="F:structural constituent of ribosome"/>
    <property type="evidence" value="ECO:0007669"/>
    <property type="project" value="TreeGrafter"/>
</dbReference>
<evidence type="ECO:0000256" key="1">
    <source>
        <dbReference type="ARBA" id="ARBA00004173"/>
    </source>
</evidence>
<feature type="compositionally biased region" description="Basic residues" evidence="9">
    <location>
        <begin position="1"/>
        <end position="10"/>
    </location>
</feature>
<dbReference type="SUPFAM" id="SSF54768">
    <property type="entry name" value="dsRNA-binding domain-like"/>
    <property type="match status" value="1"/>
</dbReference>
<evidence type="ECO:0000313" key="13">
    <source>
        <dbReference type="Proteomes" id="UP000383932"/>
    </source>
</evidence>
<evidence type="ECO:0000256" key="7">
    <source>
        <dbReference type="ARBA" id="ARBA00035187"/>
    </source>
</evidence>
<proteinExistence type="inferred from homology"/>
<comment type="subcellular location">
    <subcellularLocation>
        <location evidence="1">Mitochondrion</location>
    </subcellularLocation>
</comment>
<keyword evidence="13" id="KW-1185">Reference proteome</keyword>
<dbReference type="InterPro" id="IPR014720">
    <property type="entry name" value="dsRBD_dom"/>
</dbReference>
<dbReference type="SMART" id="SM00535">
    <property type="entry name" value="RIBOc"/>
    <property type="match status" value="1"/>
</dbReference>
<evidence type="ECO:0000259" key="11">
    <source>
        <dbReference type="PROSITE" id="PS50142"/>
    </source>
</evidence>
<dbReference type="InterPro" id="IPR044443">
    <property type="entry name" value="Ribosomal_mL44_DSRM_fung"/>
</dbReference>
<dbReference type="GO" id="GO:0006396">
    <property type="term" value="P:RNA processing"/>
    <property type="evidence" value="ECO:0007669"/>
    <property type="project" value="InterPro"/>
</dbReference>
<dbReference type="AlphaFoldDB" id="A0A5N5QSZ5"/>
<dbReference type="PROSITE" id="PS50142">
    <property type="entry name" value="RNASE_3_2"/>
    <property type="match status" value="1"/>
</dbReference>
<dbReference type="CDD" id="cd19873">
    <property type="entry name" value="DSRM_MRPL3_like"/>
    <property type="match status" value="1"/>
</dbReference>
<dbReference type="OrthoDB" id="67027at2759"/>
<evidence type="ECO:0000256" key="8">
    <source>
        <dbReference type="PROSITE-ProRule" id="PRU00266"/>
    </source>
</evidence>
<sequence>MNHPVFKRLNKPPSAVSSRSFPPPEGLSSHDAPTVFDAKVWASLQPPPPSALATFAARLSLPVTTATTNSERAIALPLLAQAVTHPSFISLHQQYYPHEVSPAHNGMLATLGNHLMGLFAAEWLAATYPHLPTLALKAAVSAYVGPKTASQVAEGWGAVPLVRWRRMSSSPTRQAIYHEDAMASVARAVVGLVYHAHGSSIDEARKFVHAHFLSREFDMRALLKFGDPKLMLIHTTRKYQREPPVSRLLQESGRMSNSPTFVVGVFSGQEKLGEGFGSSLKMAEYRAAENAMHRLYLTRQPVVDSMLPTAAFPSSSDPPVTAAQSIPKSSFDLLELSASLSCASTQSSNYTPGILGESEALYGSAGRTGSRMTDGVASSRP</sequence>
<keyword evidence="2 8" id="KW-0694">RNA-binding</keyword>
<dbReference type="GO" id="GO:0004525">
    <property type="term" value="F:ribonuclease III activity"/>
    <property type="evidence" value="ECO:0007669"/>
    <property type="project" value="InterPro"/>
</dbReference>
<dbReference type="PANTHER" id="PTHR11207:SF32">
    <property type="entry name" value="LARGE RIBOSOMAL SUBUNIT PROTEIN ML44"/>
    <property type="match status" value="1"/>
</dbReference>
<dbReference type="InterPro" id="IPR036389">
    <property type="entry name" value="RNase_III_sf"/>
</dbReference>
<feature type="region of interest" description="Disordered" evidence="9">
    <location>
        <begin position="361"/>
        <end position="381"/>
    </location>
</feature>
<dbReference type="Gene3D" id="3.30.160.20">
    <property type="match status" value="1"/>
</dbReference>
<dbReference type="GO" id="GO:0005739">
    <property type="term" value="C:mitochondrion"/>
    <property type="evidence" value="ECO:0007669"/>
    <property type="project" value="TreeGrafter"/>
</dbReference>